<protein>
    <recommendedName>
        <fullName evidence="5">Cation/H+ exchanger domain-containing protein</fullName>
    </recommendedName>
</protein>
<keyword evidence="2" id="KW-0812">Transmembrane</keyword>
<feature type="transmembrane region" description="Helical" evidence="2">
    <location>
        <begin position="262"/>
        <end position="282"/>
    </location>
</feature>
<keyword evidence="2" id="KW-1133">Transmembrane helix</keyword>
<keyword evidence="1" id="KW-0175">Coiled coil</keyword>
<feature type="transmembrane region" description="Helical" evidence="2">
    <location>
        <begin position="36"/>
        <end position="58"/>
    </location>
</feature>
<accession>A0A1R2BP64</accession>
<dbReference type="EMBL" id="MPUH01000514">
    <property type="protein sequence ID" value="OMJ78593.1"/>
    <property type="molecule type" value="Genomic_DNA"/>
</dbReference>
<organism evidence="3 4">
    <name type="scientific">Stentor coeruleus</name>
    <dbReference type="NCBI Taxonomy" id="5963"/>
    <lineage>
        <taxon>Eukaryota</taxon>
        <taxon>Sar</taxon>
        <taxon>Alveolata</taxon>
        <taxon>Ciliophora</taxon>
        <taxon>Postciliodesmatophora</taxon>
        <taxon>Heterotrichea</taxon>
        <taxon>Heterotrichida</taxon>
        <taxon>Stentoridae</taxon>
        <taxon>Stentor</taxon>
    </lineage>
</organism>
<feature type="transmembrane region" description="Helical" evidence="2">
    <location>
        <begin position="121"/>
        <end position="141"/>
    </location>
</feature>
<evidence type="ECO:0000313" key="4">
    <source>
        <dbReference type="Proteomes" id="UP000187209"/>
    </source>
</evidence>
<name>A0A1R2BP64_9CILI</name>
<evidence type="ECO:0000256" key="2">
    <source>
        <dbReference type="SAM" id="Phobius"/>
    </source>
</evidence>
<feature type="transmembrane region" description="Helical" evidence="2">
    <location>
        <begin position="211"/>
        <end position="228"/>
    </location>
</feature>
<feature type="transmembrane region" description="Helical" evidence="2">
    <location>
        <begin position="294"/>
        <end position="315"/>
    </location>
</feature>
<keyword evidence="2" id="KW-0472">Membrane</keyword>
<gene>
    <name evidence="3" type="ORF">SteCoe_21573</name>
</gene>
<evidence type="ECO:0000313" key="3">
    <source>
        <dbReference type="EMBL" id="OMJ78593.1"/>
    </source>
</evidence>
<reference evidence="3 4" key="1">
    <citation type="submission" date="2016-11" db="EMBL/GenBank/DDBJ databases">
        <title>The macronuclear genome of Stentor coeruleus: a giant cell with tiny introns.</title>
        <authorList>
            <person name="Slabodnick M."/>
            <person name="Ruby J.G."/>
            <person name="Reiff S.B."/>
            <person name="Swart E.C."/>
            <person name="Gosai S."/>
            <person name="Prabakaran S."/>
            <person name="Witkowska E."/>
            <person name="Larue G.E."/>
            <person name="Fisher S."/>
            <person name="Freeman R.M."/>
            <person name="Gunawardena J."/>
            <person name="Chu W."/>
            <person name="Stover N.A."/>
            <person name="Gregory B.D."/>
            <person name="Nowacki M."/>
            <person name="Derisi J."/>
            <person name="Roy S.W."/>
            <person name="Marshall W.F."/>
            <person name="Sood P."/>
        </authorList>
    </citation>
    <scope>NUCLEOTIDE SEQUENCE [LARGE SCALE GENOMIC DNA]</scope>
    <source>
        <strain evidence="3">WM001</strain>
    </source>
</reference>
<comment type="caution">
    <text evidence="3">The sequence shown here is derived from an EMBL/GenBank/DDBJ whole genome shotgun (WGS) entry which is preliminary data.</text>
</comment>
<proteinExistence type="predicted"/>
<feature type="transmembrane region" description="Helical" evidence="2">
    <location>
        <begin position="92"/>
        <end position="115"/>
    </location>
</feature>
<feature type="transmembrane region" description="Helical" evidence="2">
    <location>
        <begin position="234"/>
        <end position="250"/>
    </location>
</feature>
<evidence type="ECO:0008006" key="5">
    <source>
        <dbReference type="Google" id="ProtNLM"/>
    </source>
</evidence>
<dbReference type="OrthoDB" id="326372at2759"/>
<feature type="transmembrane region" description="Helical" evidence="2">
    <location>
        <begin position="353"/>
        <end position="372"/>
    </location>
</feature>
<dbReference type="AlphaFoldDB" id="A0A1R2BP64"/>
<evidence type="ECO:0000256" key="1">
    <source>
        <dbReference type="SAM" id="Coils"/>
    </source>
</evidence>
<feature type="coiled-coil region" evidence="1">
    <location>
        <begin position="432"/>
        <end position="459"/>
    </location>
</feature>
<feature type="transmembrane region" description="Helical" evidence="2">
    <location>
        <begin position="181"/>
        <end position="199"/>
    </location>
</feature>
<sequence>MGLNLEITIISLCIFSILLLGGILRNLGSRLVQEKFLALIIGIAAGGVLNLCNITNIINNTSNYIPIMIVPYLLEKTYNMPKALLYNRLGSILLISVLGGLISVLISSFSIFLLFKFFDPSISLSTAAKLSIILIIPGGQLGIEKDNSSSLHLYLSISSICTMYPLFDATTLGFASLIKEWTIGFIIGITIGIIGSLIFKVSCYSKMWNTLEIISCLLISIIAHQISLEIGGSSVLALMICSLILSKYVFITDMSLVVRSSLLNSLSGVCEIIGQLWLGASIWERNLIPSYLSIFPIIIGFSYLSYLFCMGLGYICKLKTIKFQDCLCSVIAGFRSLPTICLICMIPKDLQEVCIVSCIILDIFGIFASWYINDGKEELNYLISSNPCSKLKVLLQGLEENYILPIFVRENLEVSILSPKFNEGSQRFEAGIQIRQESRDEASRELQALNLNITETELQGALHLK</sequence>
<feature type="transmembrane region" description="Helical" evidence="2">
    <location>
        <begin position="6"/>
        <end position="24"/>
    </location>
</feature>
<keyword evidence="4" id="KW-1185">Reference proteome</keyword>
<dbReference type="Proteomes" id="UP000187209">
    <property type="component" value="Unassembled WGS sequence"/>
</dbReference>